<gene>
    <name evidence="3" type="ORF">APLA_LOCUS12766</name>
</gene>
<accession>A0A8S1AQM3</accession>
<evidence type="ECO:0000256" key="2">
    <source>
        <dbReference type="SAM" id="SignalP"/>
    </source>
</evidence>
<keyword evidence="4" id="KW-1185">Reference proteome</keyword>
<feature type="transmembrane region" description="Helical" evidence="1">
    <location>
        <begin position="94"/>
        <end position="114"/>
    </location>
</feature>
<evidence type="ECO:0000256" key="1">
    <source>
        <dbReference type="SAM" id="Phobius"/>
    </source>
</evidence>
<keyword evidence="1" id="KW-1133">Transmembrane helix</keyword>
<keyword evidence="2" id="KW-0732">Signal</keyword>
<comment type="caution">
    <text evidence="3">The sequence shown here is derived from an EMBL/GenBank/DDBJ whole genome shotgun (WGS) entry which is preliminary data.</text>
</comment>
<keyword evidence="1" id="KW-0812">Transmembrane</keyword>
<organism evidence="3 4">
    <name type="scientific">Arctia plantaginis</name>
    <name type="common">Wood tiger moth</name>
    <name type="synonym">Phalaena plantaginis</name>
    <dbReference type="NCBI Taxonomy" id="874455"/>
    <lineage>
        <taxon>Eukaryota</taxon>
        <taxon>Metazoa</taxon>
        <taxon>Ecdysozoa</taxon>
        <taxon>Arthropoda</taxon>
        <taxon>Hexapoda</taxon>
        <taxon>Insecta</taxon>
        <taxon>Pterygota</taxon>
        <taxon>Neoptera</taxon>
        <taxon>Endopterygota</taxon>
        <taxon>Lepidoptera</taxon>
        <taxon>Glossata</taxon>
        <taxon>Ditrysia</taxon>
        <taxon>Noctuoidea</taxon>
        <taxon>Erebidae</taxon>
        <taxon>Arctiinae</taxon>
        <taxon>Arctia</taxon>
    </lineage>
</organism>
<feature type="transmembrane region" description="Helical" evidence="1">
    <location>
        <begin position="126"/>
        <end position="147"/>
    </location>
</feature>
<dbReference type="Proteomes" id="UP000494106">
    <property type="component" value="Unassembled WGS sequence"/>
</dbReference>
<protein>
    <submittedName>
        <fullName evidence="3">Uncharacterized protein</fullName>
    </submittedName>
</protein>
<evidence type="ECO:0000313" key="3">
    <source>
        <dbReference type="EMBL" id="CAB3250554.1"/>
    </source>
</evidence>
<feature type="signal peptide" evidence="2">
    <location>
        <begin position="1"/>
        <end position="17"/>
    </location>
</feature>
<feature type="chain" id="PRO_5035907701" evidence="2">
    <location>
        <begin position="18"/>
        <end position="164"/>
    </location>
</feature>
<reference evidence="3 4" key="1">
    <citation type="submission" date="2020-04" db="EMBL/GenBank/DDBJ databases">
        <authorList>
            <person name="Wallbank WR R."/>
            <person name="Pardo Diaz C."/>
            <person name="Kozak K."/>
            <person name="Martin S."/>
            <person name="Jiggins C."/>
            <person name="Moest M."/>
            <person name="Warren A I."/>
            <person name="Byers J.R.P. K."/>
            <person name="Montejo-Kovacevich G."/>
            <person name="Yen C E."/>
        </authorList>
    </citation>
    <scope>NUCLEOTIDE SEQUENCE [LARGE SCALE GENOMIC DNA]</scope>
</reference>
<keyword evidence="1" id="KW-0472">Membrane</keyword>
<dbReference type="AlphaFoldDB" id="A0A8S1AQM3"/>
<sequence length="164" mass="17952">MAAKFVVLAFLVAAAQGSAIHGHGADYTSFSYGVSDPHTDRTKEKEKLGVGKTDRIEEPGYGILQVSEEEMNLRHSKNNVFSHCSSYLLSWWRLLKAALSMAMALITPASHMACQILTPDTLTVPLLMALMASMVLTVPSFMALMAFTELTDSMALTTKEYTTK</sequence>
<proteinExistence type="predicted"/>
<dbReference type="EMBL" id="CADEBC010000540">
    <property type="protein sequence ID" value="CAB3250554.1"/>
    <property type="molecule type" value="Genomic_DNA"/>
</dbReference>
<name>A0A8S1AQM3_ARCPL</name>
<evidence type="ECO:0000313" key="4">
    <source>
        <dbReference type="Proteomes" id="UP000494106"/>
    </source>
</evidence>